<feature type="compositionally biased region" description="Basic and acidic residues" evidence="1">
    <location>
        <begin position="1"/>
        <end position="14"/>
    </location>
</feature>
<accession>A0AAW2AU20</accession>
<dbReference type="Proteomes" id="UP001479290">
    <property type="component" value="Unassembled WGS sequence"/>
</dbReference>
<dbReference type="EMBL" id="JAWDJR010000004">
    <property type="protein sequence ID" value="KAK9976618.1"/>
    <property type="molecule type" value="Genomic_DNA"/>
</dbReference>
<reference evidence="3 4" key="1">
    <citation type="submission" date="2024-05" db="EMBL/GenBank/DDBJ databases">
        <title>A high-quality chromosomal-level genome assembly of Topmouth culter (Culter alburnus).</title>
        <authorList>
            <person name="Zhao H."/>
        </authorList>
    </citation>
    <scope>NUCLEOTIDE SEQUENCE [LARGE SCALE GENOMIC DNA]</scope>
    <source>
        <strain evidence="3">CATC2023</strain>
        <tissue evidence="3">Muscle</tissue>
    </source>
</reference>
<dbReference type="PROSITE" id="PS51457">
    <property type="entry name" value="BEN"/>
    <property type="match status" value="1"/>
</dbReference>
<organism evidence="3 4">
    <name type="scientific">Culter alburnus</name>
    <name type="common">Topmouth culter</name>
    <dbReference type="NCBI Taxonomy" id="194366"/>
    <lineage>
        <taxon>Eukaryota</taxon>
        <taxon>Metazoa</taxon>
        <taxon>Chordata</taxon>
        <taxon>Craniata</taxon>
        <taxon>Vertebrata</taxon>
        <taxon>Euteleostomi</taxon>
        <taxon>Actinopterygii</taxon>
        <taxon>Neopterygii</taxon>
        <taxon>Teleostei</taxon>
        <taxon>Ostariophysi</taxon>
        <taxon>Cypriniformes</taxon>
        <taxon>Xenocyprididae</taxon>
        <taxon>Xenocypridinae</taxon>
        <taxon>Culter</taxon>
    </lineage>
</organism>
<dbReference type="Pfam" id="PF10523">
    <property type="entry name" value="BEN"/>
    <property type="match status" value="1"/>
</dbReference>
<proteinExistence type="predicted"/>
<feature type="domain" description="BEN" evidence="2">
    <location>
        <begin position="115"/>
        <end position="174"/>
    </location>
</feature>
<evidence type="ECO:0000313" key="3">
    <source>
        <dbReference type="EMBL" id="KAK9976618.1"/>
    </source>
</evidence>
<evidence type="ECO:0000259" key="2">
    <source>
        <dbReference type="PROSITE" id="PS51457"/>
    </source>
</evidence>
<name>A0AAW2AU20_CULAL</name>
<dbReference type="Gene3D" id="1.10.10.2590">
    <property type="entry name" value="BEN domain"/>
    <property type="match status" value="1"/>
</dbReference>
<feature type="non-terminal residue" evidence="3">
    <location>
        <position position="174"/>
    </location>
</feature>
<protein>
    <recommendedName>
        <fullName evidence="2">BEN domain-containing protein</fullName>
    </recommendedName>
</protein>
<dbReference type="InterPro" id="IPR018379">
    <property type="entry name" value="BEN_domain"/>
</dbReference>
<sequence length="174" mass="18916">MIDALKEDLKKKNVPDPNTAPPLYYSDSDSTVIEAESSPMQEPQRNLETESEDDGSSQCPKKKMKIDEEIVSALKELPNIVKELKDVVAALKGAPESSVQNTEEASPPGETISLGAGITIPKRTFDRLSRTKMSVFTQDLAVIIFGREALATSSLTGMKTNKTPLDPIKVNAII</sequence>
<dbReference type="GO" id="GO:0003677">
    <property type="term" value="F:DNA binding"/>
    <property type="evidence" value="ECO:0007669"/>
    <property type="project" value="InterPro"/>
</dbReference>
<feature type="region of interest" description="Disordered" evidence="1">
    <location>
        <begin position="1"/>
        <end position="63"/>
    </location>
</feature>
<keyword evidence="4" id="KW-1185">Reference proteome</keyword>
<gene>
    <name evidence="3" type="ORF">ABG768_021823</name>
</gene>
<dbReference type="AlphaFoldDB" id="A0AAW2AU20"/>
<evidence type="ECO:0000313" key="4">
    <source>
        <dbReference type="Proteomes" id="UP001479290"/>
    </source>
</evidence>
<evidence type="ECO:0000256" key="1">
    <source>
        <dbReference type="SAM" id="MobiDB-lite"/>
    </source>
</evidence>
<comment type="caution">
    <text evidence="3">The sequence shown here is derived from an EMBL/GenBank/DDBJ whole genome shotgun (WGS) entry which is preliminary data.</text>
</comment>